<organism evidence="3">
    <name type="scientific">Salmonella enterica subsp. salamae serovar 48:d:z6</name>
    <dbReference type="NCBI Taxonomy" id="1151170"/>
    <lineage>
        <taxon>Bacteria</taxon>
        <taxon>Pseudomonadati</taxon>
        <taxon>Pseudomonadota</taxon>
        <taxon>Gammaproteobacteria</taxon>
        <taxon>Enterobacterales</taxon>
        <taxon>Enterobacteriaceae</taxon>
        <taxon>Salmonella</taxon>
    </lineage>
</organism>
<dbReference type="InterPro" id="IPR024535">
    <property type="entry name" value="RHGA/B-epi-like_pectate_lyase"/>
</dbReference>
<feature type="domain" description="Bacteriophage P22 tailspike N-terminal" evidence="1">
    <location>
        <begin position="1"/>
        <end position="113"/>
    </location>
</feature>
<dbReference type="AlphaFoldDB" id="A0A701V606"/>
<dbReference type="FunFam" id="2.170.14.10:FF:000001">
    <property type="entry name" value="Tail spike protein"/>
    <property type="match status" value="1"/>
</dbReference>
<feature type="domain" description="Rhamnogalacturonase A/B/Epimerase-like pectate lyase" evidence="2">
    <location>
        <begin position="164"/>
        <end position="237"/>
    </location>
</feature>
<evidence type="ECO:0000259" key="1">
    <source>
        <dbReference type="Pfam" id="PF09008"/>
    </source>
</evidence>
<comment type="caution">
    <text evidence="3">The sequence shown here is derived from an EMBL/GenBank/DDBJ whole genome shotgun (WGS) entry which is preliminary data.</text>
</comment>
<evidence type="ECO:0000313" key="4">
    <source>
        <dbReference type="EMBL" id="HAE3249053.1"/>
    </source>
</evidence>
<name>A0A701V606_SALER</name>
<dbReference type="InterPro" id="IPR009093">
    <property type="entry name" value="P22_tailspike_N"/>
</dbReference>
<dbReference type="EMBL" id="DAAMGE010000001">
    <property type="protein sequence ID" value="HAC6540054.1"/>
    <property type="molecule type" value="Genomic_DNA"/>
</dbReference>
<evidence type="ECO:0000259" key="2">
    <source>
        <dbReference type="Pfam" id="PF12708"/>
    </source>
</evidence>
<dbReference type="InterPro" id="IPR012334">
    <property type="entry name" value="Pectin_lyas_fold"/>
</dbReference>
<dbReference type="Gene3D" id="2.160.20.10">
    <property type="entry name" value="Single-stranded right-handed beta-helix, Pectin lyase-like"/>
    <property type="match status" value="1"/>
</dbReference>
<reference evidence="3" key="1">
    <citation type="journal article" date="2018" name="Genome Biol.">
        <title>SKESA: strategic k-mer extension for scrupulous assemblies.</title>
        <authorList>
            <person name="Souvorov A."/>
            <person name="Agarwala R."/>
            <person name="Lipman D.J."/>
        </authorList>
    </citation>
    <scope>NUCLEOTIDE SEQUENCE</scope>
    <source>
        <strain evidence="3">3749-68</strain>
        <strain evidence="4">5202-64</strain>
    </source>
</reference>
<dbReference type="Gene3D" id="2.170.14.10">
    <property type="entry name" value="Phage P22 tailspike-like, N-terminal domain"/>
    <property type="match status" value="1"/>
</dbReference>
<accession>A0A701V606</accession>
<reference evidence="3" key="2">
    <citation type="submission" date="2018-07" db="EMBL/GenBank/DDBJ databases">
        <authorList>
            <consortium name="NCBI Pathogen Detection Project"/>
        </authorList>
    </citation>
    <scope>NUCLEOTIDE SEQUENCE</scope>
    <source>
        <strain evidence="3">3749-68</strain>
        <strain evidence="4">5202-64</strain>
    </source>
</reference>
<sequence>MTDITANVVVSMPSQLFTMARSFKAVANGKIYIGKIDTDPANSENQIQVYVENEDGSHVPVYQPIVINAAGYPVYNGQIAKFVTVQGHSMAVYDAYGSQQFYYPNVLKYDPDQFSIDFPQQLSQTGLYINDESKGDAMIGVKQPITGSIHRTQHDVNYERISSLDLGVKGDGVTDDVTAIREALITAATARRAIHFPDGVYLCSDFFSIPSYSRIYCDPGAVFKLTGSTNLGGFVVTGLNNQGHPELCEDVVTYNMTLDCSRIAGENGINGVICKNIRHYNPTVLNTLYDSVKLGGRAFQFEGGVIEDVSIFNVTIQNCSIGINSHGIPDVSKNVRALSYYSVSMLNVDIPFNIDSQIYNPTINTASSMSTSIFGANLHNCGRITGGYGTAVTNQDLGGGIICGDRGYGLYIDGLRVINDDSYGGIGSVFKGQMFGVTVHNFEFYGKYANTLIDNSPVGFGDPSQSSFPSNISADGNIYSDLDYIWTASDVSAIGNGRVKLGININIAKLYHLFDIHAGSCDSAWIELIDINTNYSSGLRSLKNIYDSGNSIGVINKFNSNGEWIPTDGSGASLVFTLIGPQRYQKEGNIVHFSLNILYPTTSNTSKAIISGLPFFSSSSMAQLSGSASIAIKSLSSLSSAGVISGSGNIGFFNSSGAQLKNSDLSGSTITLFGYYFS</sequence>
<protein>
    <recommendedName>
        <fullName evidence="5">Phage tail protein</fullName>
    </recommendedName>
</protein>
<dbReference type="InterPro" id="IPR036730">
    <property type="entry name" value="P22_tailspike_N_sf"/>
</dbReference>
<dbReference type="SUPFAM" id="SSF51126">
    <property type="entry name" value="Pectin lyase-like"/>
    <property type="match status" value="1"/>
</dbReference>
<dbReference type="EMBL" id="DAARNL010000002">
    <property type="protein sequence ID" value="HAE3249053.1"/>
    <property type="molecule type" value="Genomic_DNA"/>
</dbReference>
<evidence type="ECO:0008006" key="5">
    <source>
        <dbReference type="Google" id="ProtNLM"/>
    </source>
</evidence>
<evidence type="ECO:0000313" key="3">
    <source>
        <dbReference type="EMBL" id="HAC6540054.1"/>
    </source>
</evidence>
<dbReference type="Pfam" id="PF09008">
    <property type="entry name" value="Head_binding"/>
    <property type="match status" value="1"/>
</dbReference>
<dbReference type="Pfam" id="PF12708">
    <property type="entry name" value="Pect-lyase_RHGA_epim"/>
    <property type="match status" value="1"/>
</dbReference>
<gene>
    <name evidence="3" type="ORF">G0B47_01810</name>
    <name evidence="4" type="ORF">GND67_000806</name>
</gene>
<dbReference type="SUPFAM" id="SSF51327">
    <property type="entry name" value="Head-binding domain of phage P22 tailspike protein"/>
    <property type="match status" value="1"/>
</dbReference>
<proteinExistence type="predicted"/>
<dbReference type="InterPro" id="IPR011050">
    <property type="entry name" value="Pectin_lyase_fold/virulence"/>
</dbReference>